<dbReference type="InterPro" id="IPR029058">
    <property type="entry name" value="AB_hydrolase_fold"/>
</dbReference>
<evidence type="ECO:0000256" key="1">
    <source>
        <dbReference type="SAM" id="MobiDB-lite"/>
    </source>
</evidence>
<dbReference type="Pfam" id="PF12146">
    <property type="entry name" value="Hydrolase_4"/>
    <property type="match status" value="1"/>
</dbReference>
<dbReference type="PANTHER" id="PTHR12277">
    <property type="entry name" value="ALPHA/BETA HYDROLASE DOMAIN-CONTAINING PROTEIN"/>
    <property type="match status" value="1"/>
</dbReference>
<dbReference type="AlphaFoldDB" id="A0A8H4BRE7"/>
<organism evidence="4 5">
    <name type="scientific">Mucor circinelloides f. lusitanicus</name>
    <name type="common">Mucor racemosus var. lusitanicus</name>
    <dbReference type="NCBI Taxonomy" id="29924"/>
    <lineage>
        <taxon>Eukaryota</taxon>
        <taxon>Fungi</taxon>
        <taxon>Fungi incertae sedis</taxon>
        <taxon>Mucoromycota</taxon>
        <taxon>Mucoromycotina</taxon>
        <taxon>Mucoromycetes</taxon>
        <taxon>Mucorales</taxon>
        <taxon>Mucorineae</taxon>
        <taxon>Mucoraceae</taxon>
        <taxon>Mucor</taxon>
    </lineage>
</organism>
<comment type="caution">
    <text evidence="4">The sequence shown here is derived from an EMBL/GenBank/DDBJ whole genome shotgun (WGS) entry which is preliminary data.</text>
</comment>
<feature type="domain" description="Serine aminopeptidase S33" evidence="3">
    <location>
        <begin position="119"/>
        <end position="223"/>
    </location>
</feature>
<accession>A0A8H4BRE7</accession>
<gene>
    <name evidence="4" type="ORF">FB192DRAFT_1351792</name>
</gene>
<feature type="compositionally biased region" description="Polar residues" evidence="1">
    <location>
        <begin position="298"/>
        <end position="308"/>
    </location>
</feature>
<evidence type="ECO:0000313" key="5">
    <source>
        <dbReference type="Proteomes" id="UP000469890"/>
    </source>
</evidence>
<name>A0A8H4BRE7_MUCCL</name>
<evidence type="ECO:0000259" key="3">
    <source>
        <dbReference type="Pfam" id="PF12146"/>
    </source>
</evidence>
<keyword evidence="4" id="KW-0378">Hydrolase</keyword>
<dbReference type="GO" id="GO:0008474">
    <property type="term" value="F:palmitoyl-(protein) hydrolase activity"/>
    <property type="evidence" value="ECO:0007669"/>
    <property type="project" value="TreeGrafter"/>
</dbReference>
<evidence type="ECO:0000313" key="4">
    <source>
        <dbReference type="EMBL" id="KAF1806670.1"/>
    </source>
</evidence>
<evidence type="ECO:0000256" key="2">
    <source>
        <dbReference type="SAM" id="Phobius"/>
    </source>
</evidence>
<proteinExistence type="predicted"/>
<dbReference type="Gene3D" id="3.40.50.1820">
    <property type="entry name" value="alpha/beta hydrolase"/>
    <property type="match status" value="1"/>
</dbReference>
<sequence length="382" mass="42622">MPDSFLKGHLPSWLTYAMTVTGLTGLTGVILLYMYQCKLIYPASYPEGSRQEVAVPSDFGMQYTEENLKTKDGINLKSYIILQSSTEQAKRSPTILYFHANAGNMGHRLPIAKVLYDRFNCNVVMLSYRGYGKSDGSPNEKGLKIDAQTMLDYVREHPILQHTPLVAYGQSIGGAVAIDLVSRNEDSFSGLMVENTFLSLPKLIPSVMPFLKHFTFLCHQQWPSEKSIQRIAKTPILFLAGAKDELVPPSHMVKLNELSESRAEKTWCVFPNGMHNDTCMQPGYFTAIREFLESQILKQSPQDQQQQRSATTTTTATTTPSPAPAASAANQEKKETTLDESYIDGQLVDENNDKSYQLVSGVVDDKGLSHSFQVEEVELEED</sequence>
<feature type="region of interest" description="Disordered" evidence="1">
    <location>
        <begin position="298"/>
        <end position="350"/>
    </location>
</feature>
<dbReference type="SUPFAM" id="SSF53474">
    <property type="entry name" value="alpha/beta-Hydrolases"/>
    <property type="match status" value="1"/>
</dbReference>
<keyword evidence="2" id="KW-0812">Transmembrane</keyword>
<dbReference type="GO" id="GO:0016020">
    <property type="term" value="C:membrane"/>
    <property type="evidence" value="ECO:0007669"/>
    <property type="project" value="TreeGrafter"/>
</dbReference>
<keyword evidence="2" id="KW-1133">Transmembrane helix</keyword>
<feature type="compositionally biased region" description="Low complexity" evidence="1">
    <location>
        <begin position="309"/>
        <end position="329"/>
    </location>
</feature>
<protein>
    <submittedName>
        <fullName evidence="4">Alpha/Beta hydrolase protein</fullName>
    </submittedName>
</protein>
<keyword evidence="2" id="KW-0472">Membrane</keyword>
<reference evidence="4 5" key="1">
    <citation type="submission" date="2019-09" db="EMBL/GenBank/DDBJ databases">
        <authorList>
            <consortium name="DOE Joint Genome Institute"/>
            <person name="Mondo S.J."/>
            <person name="Navarro-Mendoza M.I."/>
            <person name="Perez-Arques C."/>
            <person name="Panchal S."/>
            <person name="Nicolas F.E."/>
            <person name="Ganguly P."/>
            <person name="Pangilinan J."/>
            <person name="Grigoriev I."/>
            <person name="Heitman J."/>
            <person name="Sanya K."/>
            <person name="Garre V."/>
        </authorList>
    </citation>
    <scope>NUCLEOTIDE SEQUENCE [LARGE SCALE GENOMIC DNA]</scope>
    <source>
        <strain evidence="4 5">MU402</strain>
    </source>
</reference>
<dbReference type="PANTHER" id="PTHR12277:SF81">
    <property type="entry name" value="PROTEIN ABHD13"/>
    <property type="match status" value="1"/>
</dbReference>
<dbReference type="Proteomes" id="UP000469890">
    <property type="component" value="Unassembled WGS sequence"/>
</dbReference>
<feature type="transmembrane region" description="Helical" evidence="2">
    <location>
        <begin position="13"/>
        <end position="35"/>
    </location>
</feature>
<dbReference type="EMBL" id="JAAECE010000001">
    <property type="protein sequence ID" value="KAF1806670.1"/>
    <property type="molecule type" value="Genomic_DNA"/>
</dbReference>
<dbReference type="InterPro" id="IPR022742">
    <property type="entry name" value="Hydrolase_4"/>
</dbReference>